<feature type="transmembrane region" description="Helical" evidence="5">
    <location>
        <begin position="31"/>
        <end position="52"/>
    </location>
</feature>
<dbReference type="PANTHER" id="PTHR36926:SF1">
    <property type="entry name" value="COLICIN V PRODUCTION PROTEIN"/>
    <property type="match status" value="1"/>
</dbReference>
<feature type="transmembrane region" description="Helical" evidence="5">
    <location>
        <begin position="106"/>
        <end position="127"/>
    </location>
</feature>
<organism evidence="6 7">
    <name type="scientific">Aromatoleum tolulyticum</name>
    <dbReference type="NCBI Taxonomy" id="34027"/>
    <lineage>
        <taxon>Bacteria</taxon>
        <taxon>Pseudomonadati</taxon>
        <taxon>Pseudomonadota</taxon>
        <taxon>Betaproteobacteria</taxon>
        <taxon>Rhodocyclales</taxon>
        <taxon>Rhodocyclaceae</taxon>
        <taxon>Aromatoleum</taxon>
    </lineage>
</organism>
<evidence type="ECO:0000313" key="6">
    <source>
        <dbReference type="EMBL" id="SIQ26281.1"/>
    </source>
</evidence>
<dbReference type="PANTHER" id="PTHR36926">
    <property type="entry name" value="COLICIN V PRODUCTION PROTEIN"/>
    <property type="match status" value="1"/>
</dbReference>
<accession>A0A1N6RBN1</accession>
<dbReference type="InterPro" id="IPR052719">
    <property type="entry name" value="CvpA-like"/>
</dbReference>
<evidence type="ECO:0000256" key="3">
    <source>
        <dbReference type="ARBA" id="ARBA00022989"/>
    </source>
</evidence>
<keyword evidence="3 5" id="KW-1133">Transmembrane helix</keyword>
<keyword evidence="2 5" id="KW-0812">Transmembrane</keyword>
<proteinExistence type="predicted"/>
<protein>
    <submittedName>
        <fullName evidence="6">Membrane protein required for colicin V production</fullName>
    </submittedName>
</protein>
<comment type="subcellular location">
    <subcellularLocation>
        <location evidence="1">Membrane</location>
        <topology evidence="1">Multi-pass membrane protein</topology>
    </subcellularLocation>
</comment>
<evidence type="ECO:0000256" key="4">
    <source>
        <dbReference type="ARBA" id="ARBA00023136"/>
    </source>
</evidence>
<gene>
    <name evidence="6" type="ORF">SAMN05421829_103170</name>
</gene>
<dbReference type="AlphaFoldDB" id="A0A1N6RBN1"/>
<keyword evidence="4 5" id="KW-0472">Membrane</keyword>
<dbReference type="EMBL" id="FTMD01000003">
    <property type="protein sequence ID" value="SIQ26281.1"/>
    <property type="molecule type" value="Genomic_DNA"/>
</dbReference>
<dbReference type="RefSeq" id="WP_076601174.1">
    <property type="nucleotide sequence ID" value="NZ_FTMD01000003.1"/>
</dbReference>
<sequence length="163" mass="17412">MTVFDYAFLGVLALSAAIGMWRGLVSEVIALLAWAVALFAAWRYAGDAAVLFGGMIVEPAWRQIAGFALIFVAVLMLAALLRFLLRELLKAVGLGTADRVFGALFGVARGIAIAVAVVLLGGLIGIAREPWWSNAMFAPPLETAVIAAKPWLPDVVATKIRFR</sequence>
<dbReference type="OrthoDB" id="9810601at2"/>
<evidence type="ECO:0000256" key="1">
    <source>
        <dbReference type="ARBA" id="ARBA00004141"/>
    </source>
</evidence>
<dbReference type="InterPro" id="IPR003825">
    <property type="entry name" value="Colicin-V_CvpA"/>
</dbReference>
<dbReference type="Proteomes" id="UP000186819">
    <property type="component" value="Unassembled WGS sequence"/>
</dbReference>
<dbReference type="GO" id="GO:0009403">
    <property type="term" value="P:toxin biosynthetic process"/>
    <property type="evidence" value="ECO:0007669"/>
    <property type="project" value="InterPro"/>
</dbReference>
<evidence type="ECO:0000256" key="2">
    <source>
        <dbReference type="ARBA" id="ARBA00022692"/>
    </source>
</evidence>
<evidence type="ECO:0000256" key="5">
    <source>
        <dbReference type="SAM" id="Phobius"/>
    </source>
</evidence>
<feature type="transmembrane region" description="Helical" evidence="5">
    <location>
        <begin position="64"/>
        <end position="85"/>
    </location>
</feature>
<dbReference type="STRING" id="34027.SAMN05421829_103170"/>
<keyword evidence="7" id="KW-1185">Reference proteome</keyword>
<dbReference type="GO" id="GO:0016020">
    <property type="term" value="C:membrane"/>
    <property type="evidence" value="ECO:0007669"/>
    <property type="project" value="UniProtKB-SubCell"/>
</dbReference>
<evidence type="ECO:0000313" key="7">
    <source>
        <dbReference type="Proteomes" id="UP000186819"/>
    </source>
</evidence>
<dbReference type="Pfam" id="PF02674">
    <property type="entry name" value="Colicin_V"/>
    <property type="match status" value="1"/>
</dbReference>
<name>A0A1N6RBN1_9RHOO</name>
<reference evidence="7" key="1">
    <citation type="submission" date="2017-01" db="EMBL/GenBank/DDBJ databases">
        <authorList>
            <person name="Varghese N."/>
            <person name="Submissions S."/>
        </authorList>
    </citation>
    <scope>NUCLEOTIDE SEQUENCE [LARGE SCALE GENOMIC DNA]</scope>
    <source>
        <strain evidence="7">ATCC 51758</strain>
    </source>
</reference>